<dbReference type="InterPro" id="IPR002372">
    <property type="entry name" value="PQQ_rpt_dom"/>
</dbReference>
<dbReference type="PANTHER" id="PTHR34512:SF30">
    <property type="entry name" value="OUTER MEMBRANE PROTEIN ASSEMBLY FACTOR BAMB"/>
    <property type="match status" value="1"/>
</dbReference>
<protein>
    <submittedName>
        <fullName evidence="3">PQQ-binding-like beta-propeller repeat protein</fullName>
    </submittedName>
</protein>
<name>A0ABZ1F6T2_9ACTN</name>
<dbReference type="SUPFAM" id="SSF50998">
    <property type="entry name" value="Quinoprotein alcohol dehydrogenase-like"/>
    <property type="match status" value="1"/>
</dbReference>
<dbReference type="Gene3D" id="2.40.10.480">
    <property type="match status" value="1"/>
</dbReference>
<feature type="signal peptide" evidence="1">
    <location>
        <begin position="1"/>
        <end position="31"/>
    </location>
</feature>
<dbReference type="Gene3D" id="2.130.10.10">
    <property type="entry name" value="YVTN repeat-like/Quinoprotein amine dehydrogenase"/>
    <property type="match status" value="1"/>
</dbReference>
<sequence length="429" mass="44939">MQLATRPLRRRLGILCVASVTMLTFTGSPQAAAPAERQTAAAAAEEALGQAATAGELRDATLGYRANGRADSLVTGATAAPPFKKLWTRDFGTVVSAPVAIGDKVFAVVNANDGTEGGPRMMLVGLHAATGKDLWPAVQLEQNATGAGVAYGGGLLYTHTSRGTVAAWDPATGRQKWSLTLSSASLHYPPVWYDGLVYLQNGRGTALALRAGTGARVWEAPVSEWSVAPAVVDASGVWIGFDGLGWHHLDLKTGAELHSFHVPGVWGAYGLPVALGAGAAWTRSDASGDVTVIAYDRKSGKAVRKLPADATPVFGPGRVYVAHLGKVRALDSVTYKAAWTYTSSVEAATVRLVAGGHVYVEDADGRLVVLDEKTGKVAWTYRRYPEPHPQSIILAEDDARGFVVPGIATSASRLFVPSAEGTLIAFGKA</sequence>
<evidence type="ECO:0000313" key="4">
    <source>
        <dbReference type="Proteomes" id="UP001356428"/>
    </source>
</evidence>
<dbReference type="InterPro" id="IPR018391">
    <property type="entry name" value="PQQ_b-propeller_rpt"/>
</dbReference>
<dbReference type="EMBL" id="CP109083">
    <property type="protein sequence ID" value="WSB12061.1"/>
    <property type="molecule type" value="Genomic_DNA"/>
</dbReference>
<dbReference type="RefSeq" id="WP_326702017.1">
    <property type="nucleotide sequence ID" value="NZ_CP108861.1"/>
</dbReference>
<dbReference type="Pfam" id="PF13360">
    <property type="entry name" value="PQQ_2"/>
    <property type="match status" value="2"/>
</dbReference>
<feature type="chain" id="PRO_5047156743" evidence="1">
    <location>
        <begin position="32"/>
        <end position="429"/>
    </location>
</feature>
<keyword evidence="1" id="KW-0732">Signal</keyword>
<evidence type="ECO:0000256" key="1">
    <source>
        <dbReference type="SAM" id="SignalP"/>
    </source>
</evidence>
<evidence type="ECO:0000259" key="2">
    <source>
        <dbReference type="Pfam" id="PF13360"/>
    </source>
</evidence>
<organism evidence="3 4">
    <name type="scientific">Streptomyces cyaneofuscatus</name>
    <dbReference type="NCBI Taxonomy" id="66883"/>
    <lineage>
        <taxon>Bacteria</taxon>
        <taxon>Bacillati</taxon>
        <taxon>Actinomycetota</taxon>
        <taxon>Actinomycetes</taxon>
        <taxon>Kitasatosporales</taxon>
        <taxon>Streptomycetaceae</taxon>
        <taxon>Streptomyces</taxon>
    </lineage>
</organism>
<dbReference type="PANTHER" id="PTHR34512">
    <property type="entry name" value="CELL SURFACE PROTEIN"/>
    <property type="match status" value="1"/>
</dbReference>
<feature type="domain" description="Pyrrolo-quinoline quinone repeat" evidence="2">
    <location>
        <begin position="291"/>
        <end position="389"/>
    </location>
</feature>
<feature type="domain" description="Pyrrolo-quinoline quinone repeat" evidence="2">
    <location>
        <begin position="125"/>
        <end position="257"/>
    </location>
</feature>
<dbReference type="InterPro" id="IPR011047">
    <property type="entry name" value="Quinoprotein_ADH-like_sf"/>
</dbReference>
<evidence type="ECO:0000313" key="3">
    <source>
        <dbReference type="EMBL" id="WSB12061.1"/>
    </source>
</evidence>
<gene>
    <name evidence="3" type="ORF">OG849_34735</name>
</gene>
<dbReference type="Proteomes" id="UP001356428">
    <property type="component" value="Chromosome"/>
</dbReference>
<keyword evidence="4" id="KW-1185">Reference proteome</keyword>
<accession>A0ABZ1F6T2</accession>
<dbReference type="SMART" id="SM00564">
    <property type="entry name" value="PQQ"/>
    <property type="match status" value="5"/>
</dbReference>
<dbReference type="InterPro" id="IPR015943">
    <property type="entry name" value="WD40/YVTN_repeat-like_dom_sf"/>
</dbReference>
<reference evidence="3 4" key="1">
    <citation type="submission" date="2022-10" db="EMBL/GenBank/DDBJ databases">
        <title>The complete genomes of actinobacterial strains from the NBC collection.</title>
        <authorList>
            <person name="Joergensen T.S."/>
            <person name="Alvarez Arevalo M."/>
            <person name="Sterndorff E.B."/>
            <person name="Faurdal D."/>
            <person name="Vuksanovic O."/>
            <person name="Mourched A.-S."/>
            <person name="Charusanti P."/>
            <person name="Shaw S."/>
            <person name="Blin K."/>
            <person name="Weber T."/>
        </authorList>
    </citation>
    <scope>NUCLEOTIDE SEQUENCE [LARGE SCALE GENOMIC DNA]</scope>
    <source>
        <strain evidence="3 4">NBC 01792</strain>
    </source>
</reference>
<proteinExistence type="predicted"/>